<reference evidence="3 4" key="1">
    <citation type="submission" date="2019-01" db="EMBL/GenBank/DDBJ databases">
        <authorList>
            <person name="Chen W.-M."/>
        </authorList>
    </citation>
    <scope>NUCLEOTIDE SEQUENCE [LARGE SCALE GENOMIC DNA]</scope>
    <source>
        <strain evidence="3 4">TER-1</strain>
    </source>
</reference>
<protein>
    <submittedName>
        <fullName evidence="3">NHLP bacteriocin system secretion protein</fullName>
    </submittedName>
</protein>
<keyword evidence="1" id="KW-0175">Coiled coil</keyword>
<dbReference type="OrthoDB" id="8439633at2"/>
<comment type="caution">
    <text evidence="3">The sequence shown here is derived from an EMBL/GenBank/DDBJ whole genome shotgun (WGS) entry which is preliminary data.</text>
</comment>
<dbReference type="InterPro" id="IPR050739">
    <property type="entry name" value="MFP"/>
</dbReference>
<feature type="coiled-coil region" evidence="1">
    <location>
        <begin position="132"/>
        <end position="188"/>
    </location>
</feature>
<dbReference type="AlphaFoldDB" id="A0A437NY94"/>
<evidence type="ECO:0000313" key="3">
    <source>
        <dbReference type="EMBL" id="RVU14979.1"/>
    </source>
</evidence>
<accession>A0A437NY94</accession>
<keyword evidence="2" id="KW-1133">Transmembrane helix</keyword>
<dbReference type="EMBL" id="SACP01000025">
    <property type="protein sequence ID" value="RVU14979.1"/>
    <property type="molecule type" value="Genomic_DNA"/>
</dbReference>
<dbReference type="Proteomes" id="UP000286997">
    <property type="component" value="Unassembled WGS sequence"/>
</dbReference>
<evidence type="ECO:0000313" key="4">
    <source>
        <dbReference type="Proteomes" id="UP000286997"/>
    </source>
</evidence>
<proteinExistence type="predicted"/>
<dbReference type="NCBIfam" id="TIGR03794">
    <property type="entry name" value="NHLM_micro_HlyD"/>
    <property type="match status" value="1"/>
</dbReference>
<feature type="transmembrane region" description="Helical" evidence="2">
    <location>
        <begin position="54"/>
        <end position="73"/>
    </location>
</feature>
<keyword evidence="4" id="KW-1185">Reference proteome</keyword>
<dbReference type="PANTHER" id="PTHR30386:SF28">
    <property type="entry name" value="EXPORTED PROTEIN"/>
    <property type="match status" value="1"/>
</dbReference>
<dbReference type="InterPro" id="IPR022275">
    <property type="entry name" value="NHPM_bacteriocin_SS_HylD"/>
</dbReference>
<organism evidence="3 4">
    <name type="scientific">Methylobacterium oryzihabitans</name>
    <dbReference type="NCBI Taxonomy" id="2499852"/>
    <lineage>
        <taxon>Bacteria</taxon>
        <taxon>Pseudomonadati</taxon>
        <taxon>Pseudomonadota</taxon>
        <taxon>Alphaproteobacteria</taxon>
        <taxon>Hyphomicrobiales</taxon>
        <taxon>Methylobacteriaceae</taxon>
        <taxon>Methylobacterium</taxon>
    </lineage>
</organism>
<sequence>MSNRKPRCAMPRGVPIPGRSMVMTAVVFRKQALDGLSEPGRLDERLDVASPSGWAALAVALAILAGCAGWAVFGSYRVTVTGQGLLVPAGGAFVGVYAPKAGWVDSYIQRGDRVKRGDLIARLNAPEDVARLADAEARVSQLQAQRSALRAQLDAHLGKETAAAERKRDALQETIDLAQARVRELAELLRQREGLQGKGLATAERVIEARERLFAARESISRARTDLISVDASLLSLRHQSDQEWAAIERQLRDGEGQRDQIRLGQRLATTIEARVDGVVTMNEVGNHALVGPGQKLMVIEQGGPRLEALLYVPARSGKEIRLGMEVRLSPSVARKEEYGSLLGLVVEVDASPESQSALNDRLGNPDLARLFTRDGPPLQIVVRLEPGSGGPDSYAWTSARGAEIRLTSTTLLEGQVTVKTGRPVALLIPALRRMLGL</sequence>
<dbReference type="Gene3D" id="2.40.50.100">
    <property type="match status" value="1"/>
</dbReference>
<evidence type="ECO:0000256" key="2">
    <source>
        <dbReference type="SAM" id="Phobius"/>
    </source>
</evidence>
<name>A0A437NY94_9HYPH</name>
<gene>
    <name evidence="3" type="ORF">EOE48_21395</name>
</gene>
<evidence type="ECO:0000256" key="1">
    <source>
        <dbReference type="SAM" id="Coils"/>
    </source>
</evidence>
<keyword evidence="2" id="KW-0812">Transmembrane</keyword>
<dbReference type="PANTHER" id="PTHR30386">
    <property type="entry name" value="MEMBRANE FUSION SUBUNIT OF EMRAB-TOLC MULTIDRUG EFFLUX PUMP"/>
    <property type="match status" value="1"/>
</dbReference>
<keyword evidence="2" id="KW-0472">Membrane</keyword>